<evidence type="ECO:0000256" key="8">
    <source>
        <dbReference type="ARBA" id="ARBA00022842"/>
    </source>
</evidence>
<keyword evidence="9" id="KW-0173">Coenzyme A biosynthesis</keyword>
<evidence type="ECO:0000256" key="5">
    <source>
        <dbReference type="ARBA" id="ARBA00022695"/>
    </source>
</evidence>
<dbReference type="Gene3D" id="3.40.50.620">
    <property type="entry name" value="HUPs"/>
    <property type="match status" value="1"/>
</dbReference>
<keyword evidence="6" id="KW-0547">Nucleotide-binding</keyword>
<keyword evidence="3" id="KW-0963">Cytoplasm</keyword>
<keyword evidence="11" id="KW-0812">Transmembrane</keyword>
<keyword evidence="7" id="KW-0067">ATP-binding</keyword>
<dbReference type="InterPro" id="IPR014729">
    <property type="entry name" value="Rossmann-like_a/b/a_fold"/>
</dbReference>
<keyword evidence="11" id="KW-0472">Membrane</keyword>
<accession>A0ABD3QAG3</accession>
<proteinExistence type="predicted"/>
<protein>
    <recommendedName>
        <fullName evidence="2">Phosphopantetheine adenylyltransferase</fullName>
        <ecNumber evidence="1">2.7.7.3</ecNumber>
    </recommendedName>
</protein>
<dbReference type="InterPro" id="IPR004821">
    <property type="entry name" value="Cyt_trans-like"/>
</dbReference>
<dbReference type="EC" id="2.7.7.3" evidence="1"/>
<evidence type="ECO:0000259" key="12">
    <source>
        <dbReference type="Pfam" id="PF01467"/>
    </source>
</evidence>
<feature type="transmembrane region" description="Helical" evidence="11">
    <location>
        <begin position="6"/>
        <end position="30"/>
    </location>
</feature>
<dbReference type="AlphaFoldDB" id="A0ABD3QAG3"/>
<dbReference type="NCBIfam" id="TIGR00125">
    <property type="entry name" value="cyt_tran_rel"/>
    <property type="match status" value="1"/>
</dbReference>
<sequence length="228" mass="25955">MTAQPILLLLPIISICIFNFGMLILIRVLFPTILTHPWKAPDKRERKRDKETTVVFAGSFNPPHWGHLVMIRYLAERYGSVICCIGFNPSKQYDVTAQQRADILKGMVSNISLNNVRVDVVSGYIWRHARAQNAKLFFRGIRTWAEDGADELKLLIQNTYGPLLLGRVWPINTVFLEGDPRYRGASSTLVRGLCVRIKRNEDQDGAMEELKELVPESVLDQIVEVYGT</sequence>
<evidence type="ECO:0000256" key="2">
    <source>
        <dbReference type="ARBA" id="ARBA00013868"/>
    </source>
</evidence>
<comment type="catalytic activity">
    <reaction evidence="10">
        <text>(R)-4'-phosphopantetheine + ATP + H(+) = 3'-dephospho-CoA + diphosphate</text>
        <dbReference type="Rhea" id="RHEA:19801"/>
        <dbReference type="ChEBI" id="CHEBI:15378"/>
        <dbReference type="ChEBI" id="CHEBI:30616"/>
        <dbReference type="ChEBI" id="CHEBI:33019"/>
        <dbReference type="ChEBI" id="CHEBI:57328"/>
        <dbReference type="ChEBI" id="CHEBI:61723"/>
        <dbReference type="EC" id="2.7.7.3"/>
    </reaction>
</comment>
<dbReference type="PANTHER" id="PTHR21342:SF1">
    <property type="entry name" value="PHOSPHOPANTETHEINE ADENYLYLTRANSFERASE"/>
    <property type="match status" value="1"/>
</dbReference>
<keyword evidence="8" id="KW-0460">Magnesium</keyword>
<dbReference type="InterPro" id="IPR001980">
    <property type="entry name" value="PPAT"/>
</dbReference>
<dbReference type="PANTHER" id="PTHR21342">
    <property type="entry name" value="PHOSPHOPANTETHEINE ADENYLYLTRANSFERASE"/>
    <property type="match status" value="1"/>
</dbReference>
<evidence type="ECO:0000256" key="10">
    <source>
        <dbReference type="ARBA" id="ARBA00029346"/>
    </source>
</evidence>
<keyword evidence="5" id="KW-0548">Nucleotidyltransferase</keyword>
<evidence type="ECO:0000313" key="14">
    <source>
        <dbReference type="Proteomes" id="UP001530400"/>
    </source>
</evidence>
<keyword evidence="11" id="KW-1133">Transmembrane helix</keyword>
<dbReference type="GO" id="GO:0015937">
    <property type="term" value="P:coenzyme A biosynthetic process"/>
    <property type="evidence" value="ECO:0007669"/>
    <property type="project" value="UniProtKB-KW"/>
</dbReference>
<evidence type="ECO:0000256" key="9">
    <source>
        <dbReference type="ARBA" id="ARBA00022993"/>
    </source>
</evidence>
<evidence type="ECO:0000256" key="7">
    <source>
        <dbReference type="ARBA" id="ARBA00022840"/>
    </source>
</evidence>
<dbReference type="GO" id="GO:0004595">
    <property type="term" value="F:pantetheine-phosphate adenylyltransferase activity"/>
    <property type="evidence" value="ECO:0007669"/>
    <property type="project" value="UniProtKB-EC"/>
</dbReference>
<organism evidence="13 14">
    <name type="scientific">Cyclotella atomus</name>
    <dbReference type="NCBI Taxonomy" id="382360"/>
    <lineage>
        <taxon>Eukaryota</taxon>
        <taxon>Sar</taxon>
        <taxon>Stramenopiles</taxon>
        <taxon>Ochrophyta</taxon>
        <taxon>Bacillariophyta</taxon>
        <taxon>Coscinodiscophyceae</taxon>
        <taxon>Thalassiosirophycidae</taxon>
        <taxon>Stephanodiscales</taxon>
        <taxon>Stephanodiscaceae</taxon>
        <taxon>Cyclotella</taxon>
    </lineage>
</organism>
<dbReference type="EMBL" id="JALLPJ020000268">
    <property type="protein sequence ID" value="KAL3797032.1"/>
    <property type="molecule type" value="Genomic_DNA"/>
</dbReference>
<comment type="caution">
    <text evidence="13">The sequence shown here is derived from an EMBL/GenBank/DDBJ whole genome shotgun (WGS) entry which is preliminary data.</text>
</comment>
<evidence type="ECO:0000256" key="3">
    <source>
        <dbReference type="ARBA" id="ARBA00022490"/>
    </source>
</evidence>
<dbReference type="SUPFAM" id="SSF52374">
    <property type="entry name" value="Nucleotidylyl transferase"/>
    <property type="match status" value="1"/>
</dbReference>
<feature type="domain" description="Cytidyltransferase-like" evidence="12">
    <location>
        <begin position="55"/>
        <end position="191"/>
    </location>
</feature>
<dbReference type="Pfam" id="PF01467">
    <property type="entry name" value="CTP_transf_like"/>
    <property type="match status" value="1"/>
</dbReference>
<evidence type="ECO:0000256" key="6">
    <source>
        <dbReference type="ARBA" id="ARBA00022741"/>
    </source>
</evidence>
<evidence type="ECO:0000256" key="4">
    <source>
        <dbReference type="ARBA" id="ARBA00022679"/>
    </source>
</evidence>
<evidence type="ECO:0000313" key="13">
    <source>
        <dbReference type="EMBL" id="KAL3797032.1"/>
    </source>
</evidence>
<dbReference type="Proteomes" id="UP001530400">
    <property type="component" value="Unassembled WGS sequence"/>
</dbReference>
<dbReference type="PRINTS" id="PR01020">
    <property type="entry name" value="LPSBIOSNTHSS"/>
</dbReference>
<gene>
    <name evidence="13" type="ORF">ACHAWO_006668</name>
</gene>
<dbReference type="GO" id="GO:0005524">
    <property type="term" value="F:ATP binding"/>
    <property type="evidence" value="ECO:0007669"/>
    <property type="project" value="UniProtKB-KW"/>
</dbReference>
<evidence type="ECO:0000256" key="1">
    <source>
        <dbReference type="ARBA" id="ARBA00012392"/>
    </source>
</evidence>
<name>A0ABD3QAG3_9STRA</name>
<keyword evidence="4" id="KW-0808">Transferase</keyword>
<reference evidence="13 14" key="1">
    <citation type="submission" date="2024-10" db="EMBL/GenBank/DDBJ databases">
        <title>Updated reference genomes for cyclostephanoid diatoms.</title>
        <authorList>
            <person name="Roberts W.R."/>
            <person name="Alverson A.J."/>
        </authorList>
    </citation>
    <scope>NUCLEOTIDE SEQUENCE [LARGE SCALE GENOMIC DNA]</scope>
    <source>
        <strain evidence="13 14">AJA010-31</strain>
    </source>
</reference>
<keyword evidence="14" id="KW-1185">Reference proteome</keyword>
<evidence type="ECO:0000256" key="11">
    <source>
        <dbReference type="SAM" id="Phobius"/>
    </source>
</evidence>